<reference evidence="1" key="1">
    <citation type="submission" date="2021-06" db="EMBL/GenBank/DDBJ databases">
        <authorList>
            <person name="Kallberg Y."/>
            <person name="Tangrot J."/>
            <person name="Rosling A."/>
        </authorList>
    </citation>
    <scope>NUCLEOTIDE SEQUENCE</scope>
    <source>
        <strain evidence="1">UK204</strain>
    </source>
</reference>
<evidence type="ECO:0000313" key="2">
    <source>
        <dbReference type="Proteomes" id="UP000789570"/>
    </source>
</evidence>
<dbReference type="Proteomes" id="UP000789570">
    <property type="component" value="Unassembled WGS sequence"/>
</dbReference>
<keyword evidence="2" id="KW-1185">Reference proteome</keyword>
<dbReference type="OrthoDB" id="2408766at2759"/>
<protein>
    <submittedName>
        <fullName evidence="1">3461_t:CDS:1</fullName>
    </submittedName>
</protein>
<organism evidence="1 2">
    <name type="scientific">Funneliformis caledonium</name>
    <dbReference type="NCBI Taxonomy" id="1117310"/>
    <lineage>
        <taxon>Eukaryota</taxon>
        <taxon>Fungi</taxon>
        <taxon>Fungi incertae sedis</taxon>
        <taxon>Mucoromycota</taxon>
        <taxon>Glomeromycotina</taxon>
        <taxon>Glomeromycetes</taxon>
        <taxon>Glomerales</taxon>
        <taxon>Glomeraceae</taxon>
        <taxon>Funneliformis</taxon>
    </lineage>
</organism>
<dbReference type="InterPro" id="IPR032675">
    <property type="entry name" value="LRR_dom_sf"/>
</dbReference>
<name>A0A9N9BY65_9GLOM</name>
<evidence type="ECO:0000313" key="1">
    <source>
        <dbReference type="EMBL" id="CAG8580138.1"/>
    </source>
</evidence>
<gene>
    <name evidence="1" type="ORF">FCALED_LOCUS7552</name>
</gene>
<sequence>MSALNNKAMPEMPPVCIKEIIEQAKDNKKTLYNLLFVNRTWCNIVVPTLWSNPFDVNEENSGLVIKTYISCFNSYEEIHLINHGFELPLQRIPPLYNYPEYLQSFDTENFMIAIKLWLKIRRPKRQLSKDNLEKVKFFMEMLGNMLFRNSRGLRNLTISHHHCQDFKCLQVSFDGLKRGLINLDQFKFDCNHMSIGDCQELEVITNIGKNLTLFAHNIQHIYIGNIKSIKILKAFLQLIRAQSNLTSLEFETWEKASLYEAYSIITSQFDTLKYLKLNGIINIYALLSVLKFFTNLESLVLYNYHEFGNEHLQQMFRERLPIVNLKNLYILKSNHTTKMCLESLIRSAKFHNLQSLTLDEVTPRILKIIQKQFVNLRSLSIFISDSYLSNIMQMIPSLRSLQKLVLSETRKGRWRSQNLESLAKTFPTSLINLGLFASISEYELDTLLKSLTVEIHELDFFNEEMTSDGVLKVVTKYAENNRYLKKVGFTVEKGGNMTFSDFLLNKARKFIGEIKSMENSGKTRNSFRNRQMIVAQDDKCI</sequence>
<dbReference type="SUPFAM" id="SSF52047">
    <property type="entry name" value="RNI-like"/>
    <property type="match status" value="1"/>
</dbReference>
<dbReference type="AlphaFoldDB" id="A0A9N9BY65"/>
<proteinExistence type="predicted"/>
<dbReference type="EMBL" id="CAJVPQ010002024">
    <property type="protein sequence ID" value="CAG8580138.1"/>
    <property type="molecule type" value="Genomic_DNA"/>
</dbReference>
<comment type="caution">
    <text evidence="1">The sequence shown here is derived from an EMBL/GenBank/DDBJ whole genome shotgun (WGS) entry which is preliminary data.</text>
</comment>
<dbReference type="Gene3D" id="3.80.10.10">
    <property type="entry name" value="Ribonuclease Inhibitor"/>
    <property type="match status" value="1"/>
</dbReference>
<accession>A0A9N9BY65</accession>